<feature type="domain" description="Knr4/Smi1-like" evidence="1">
    <location>
        <begin position="13"/>
        <end position="134"/>
    </location>
</feature>
<dbReference type="InterPro" id="IPR037883">
    <property type="entry name" value="Knr4/Smi1-like_sf"/>
</dbReference>
<gene>
    <name evidence="2" type="ORF">P8625_11180</name>
</gene>
<proteinExistence type="predicted"/>
<evidence type="ECO:0000313" key="2">
    <source>
        <dbReference type="EMBL" id="WGH77096.1"/>
    </source>
</evidence>
<dbReference type="Pfam" id="PF09346">
    <property type="entry name" value="SMI1_KNR4"/>
    <property type="match status" value="1"/>
</dbReference>
<dbReference type="EMBL" id="CP122539">
    <property type="protein sequence ID" value="WGH77096.1"/>
    <property type="molecule type" value="Genomic_DNA"/>
</dbReference>
<reference evidence="2 3" key="1">
    <citation type="submission" date="2023-04" db="EMBL/GenBank/DDBJ databases">
        <title>Tenacibaculum tangerinum sp. nov., isolated from sea tidal flat of South Korea.</title>
        <authorList>
            <person name="Lee S.H."/>
            <person name="Kim J.-J."/>
        </authorList>
    </citation>
    <scope>NUCLEOTIDE SEQUENCE [LARGE SCALE GENOMIC DNA]</scope>
    <source>
        <strain evidence="2 3">GRR-S3-23</strain>
    </source>
</reference>
<evidence type="ECO:0000313" key="3">
    <source>
        <dbReference type="Proteomes" id="UP001232001"/>
    </source>
</evidence>
<sequence length="141" mass="16380">MFNMISFILAEKSIKSEDLVAFEKKFELILPERYKEHMLKFNGGFPDKDYYKGVNIAHFNPIKYGDDTLEHNILDLQDVLPVGYLPFAYDLGGNQICMDLNEGENYGKVYYLPMDMGDIRSEFLSDSFEIFLNGLSEENDY</sequence>
<dbReference type="Gene3D" id="3.40.1580.10">
    <property type="entry name" value="SMI1/KNR4-like"/>
    <property type="match status" value="1"/>
</dbReference>
<evidence type="ECO:0000259" key="1">
    <source>
        <dbReference type="SMART" id="SM00860"/>
    </source>
</evidence>
<dbReference type="InterPro" id="IPR018958">
    <property type="entry name" value="Knr4/Smi1-like_dom"/>
</dbReference>
<organism evidence="2 3">
    <name type="scientific">Tenacibaculum tangerinum</name>
    <dbReference type="NCBI Taxonomy" id="3038772"/>
    <lineage>
        <taxon>Bacteria</taxon>
        <taxon>Pseudomonadati</taxon>
        <taxon>Bacteroidota</taxon>
        <taxon>Flavobacteriia</taxon>
        <taxon>Flavobacteriales</taxon>
        <taxon>Flavobacteriaceae</taxon>
        <taxon>Tenacibaculum</taxon>
    </lineage>
</organism>
<keyword evidence="3" id="KW-1185">Reference proteome</keyword>
<protein>
    <submittedName>
        <fullName evidence="2">SMI1/KNR4 family protein</fullName>
    </submittedName>
</protein>
<dbReference type="Proteomes" id="UP001232001">
    <property type="component" value="Chromosome"/>
</dbReference>
<accession>A0ABY8L6V1</accession>
<dbReference type="SUPFAM" id="SSF160631">
    <property type="entry name" value="SMI1/KNR4-like"/>
    <property type="match status" value="1"/>
</dbReference>
<name>A0ABY8L6V1_9FLAO</name>
<dbReference type="SMART" id="SM00860">
    <property type="entry name" value="SMI1_KNR4"/>
    <property type="match status" value="1"/>
</dbReference>